<keyword evidence="2" id="KW-0812">Transmembrane</keyword>
<evidence type="ECO:0000313" key="4">
    <source>
        <dbReference type="Proteomes" id="UP000317303"/>
    </source>
</evidence>
<feature type="region of interest" description="Disordered" evidence="1">
    <location>
        <begin position="1"/>
        <end position="26"/>
    </location>
</feature>
<sequence>MTASSTRTPRPHARDSAASGSPTSRPRAGTVAMLVLLSVDAVLLAVLELFFLPLRFDGLVLPRLGDAPFPIVALVAAVTTPWLVSVAAGLGNRKLGMIPLLVWLVTMLVVGVTGPGGDLVLVGDARTLLLLACGAVPAGLVLGGVLGRAARESTTGRR</sequence>
<dbReference type="AlphaFoldDB" id="A0A660CAD6"/>
<keyword evidence="2" id="KW-0472">Membrane</keyword>
<evidence type="ECO:0000256" key="2">
    <source>
        <dbReference type="SAM" id="Phobius"/>
    </source>
</evidence>
<feature type="transmembrane region" description="Helical" evidence="2">
    <location>
        <begin position="97"/>
        <end position="116"/>
    </location>
</feature>
<evidence type="ECO:0000313" key="3">
    <source>
        <dbReference type="EMBL" id="TWH20570.1"/>
    </source>
</evidence>
<accession>A0A660CAD6</accession>
<proteinExistence type="predicted"/>
<dbReference type="Proteomes" id="UP000317303">
    <property type="component" value="Unassembled WGS sequence"/>
</dbReference>
<protein>
    <submittedName>
        <fullName evidence="3">Uncharacterized protein</fullName>
    </submittedName>
</protein>
<dbReference type="EMBL" id="VLJV01000001">
    <property type="protein sequence ID" value="TWH20570.1"/>
    <property type="molecule type" value="Genomic_DNA"/>
</dbReference>
<comment type="caution">
    <text evidence="3">The sequence shown here is derived from an EMBL/GenBank/DDBJ whole genome shotgun (WGS) entry which is preliminary data.</text>
</comment>
<feature type="transmembrane region" description="Helical" evidence="2">
    <location>
        <begin position="31"/>
        <end position="51"/>
    </location>
</feature>
<keyword evidence="2" id="KW-1133">Transmembrane helix</keyword>
<organism evidence="3 4">
    <name type="scientific">Prauserella rugosa</name>
    <dbReference type="NCBI Taxonomy" id="43354"/>
    <lineage>
        <taxon>Bacteria</taxon>
        <taxon>Bacillati</taxon>
        <taxon>Actinomycetota</taxon>
        <taxon>Actinomycetes</taxon>
        <taxon>Pseudonocardiales</taxon>
        <taxon>Pseudonocardiaceae</taxon>
        <taxon>Prauserella</taxon>
    </lineage>
</organism>
<keyword evidence="4" id="KW-1185">Reference proteome</keyword>
<gene>
    <name evidence="3" type="ORF">JD82_02416</name>
</gene>
<reference evidence="3 4" key="1">
    <citation type="submission" date="2019-07" db="EMBL/GenBank/DDBJ databases">
        <title>R&amp;d 2014.</title>
        <authorList>
            <person name="Klenk H.-P."/>
        </authorList>
    </citation>
    <scope>NUCLEOTIDE SEQUENCE [LARGE SCALE GENOMIC DNA]</scope>
    <source>
        <strain evidence="3 4">DSM 43194</strain>
    </source>
</reference>
<name>A0A660CAD6_9PSEU</name>
<feature type="transmembrane region" description="Helical" evidence="2">
    <location>
        <begin position="128"/>
        <end position="150"/>
    </location>
</feature>
<evidence type="ECO:0000256" key="1">
    <source>
        <dbReference type="SAM" id="MobiDB-lite"/>
    </source>
</evidence>
<feature type="transmembrane region" description="Helical" evidence="2">
    <location>
        <begin position="71"/>
        <end position="90"/>
    </location>
</feature>